<gene>
    <name evidence="1" type="ORF">QLH52_04155</name>
</gene>
<evidence type="ECO:0000313" key="1">
    <source>
        <dbReference type="EMBL" id="MDX8126461.1"/>
    </source>
</evidence>
<dbReference type="RefSeq" id="WP_319960640.1">
    <property type="nucleotide sequence ID" value="NZ_JAXARY010000002.1"/>
</dbReference>
<keyword evidence="2" id="KW-1185">Reference proteome</keyword>
<sequence length="415" mass="49226">MTTIKNKKQKKISTNNELVGFETIQNLINKRSQRLLEIDEIVSRNIVCLNEPTQSLESYVFYYNVKPINIRLRYKELEGNNIIGWIRVSGYLPVSNRCLIDLTKRGASLLKSFRYPSKKDILRYNLWPVFSSETDYDPIYVDICEIVEDDEITIALDNIRNIVMTRDFAAKLIRSIPKVSMYNRYREQDLEPEPEPELELELELVPVPEQEQEQEQEEENCLQEEISQLSIPRKKAYEIDNYRMAATAYLGRMIWQRYPDIYPKDLCEYAVFFLIRDCKFEDDEGGYDEKLEYYKHRKAEWHELKERKIELIIDWLNRVCPTNLKLKGRPGKKQKEKSKEQYQAFINADTDHWESLGKKLIEAIIARDKQIKGAESDINQKINLTDILNNLEPNKTNRDDQFWSCILNENQVIKK</sequence>
<dbReference type="EMBL" id="JAXARY010000002">
    <property type="protein sequence ID" value="MDX8126461.1"/>
    <property type="molecule type" value="Genomic_DNA"/>
</dbReference>
<comment type="caution">
    <text evidence="1">The sequence shown here is derived from an EMBL/GenBank/DDBJ whole genome shotgun (WGS) entry which is preliminary data.</text>
</comment>
<accession>A0ABU4UBD5</accession>
<protein>
    <submittedName>
        <fullName evidence="1">Uncharacterized protein</fullName>
    </submittedName>
</protein>
<proteinExistence type="predicted"/>
<reference evidence="1 2" key="1">
    <citation type="submission" date="2023-11" db="EMBL/GenBank/DDBJ databases">
        <authorList>
            <person name="Ouyang M.-Y."/>
        </authorList>
    </citation>
    <scope>NUCLEOTIDE SEQUENCE [LARGE SCALE GENOMIC DNA]</scope>
    <source>
        <strain evidence="1 2">OY6</strain>
    </source>
</reference>
<evidence type="ECO:0000313" key="2">
    <source>
        <dbReference type="Proteomes" id="UP001284537"/>
    </source>
</evidence>
<dbReference type="Proteomes" id="UP001284537">
    <property type="component" value="Unassembled WGS sequence"/>
</dbReference>
<name>A0ABU4UBD5_9GAMM</name>
<organism evidence="1 2">
    <name type="scientific">Methylomonas defluvii</name>
    <dbReference type="NCBI Taxonomy" id="3045149"/>
    <lineage>
        <taxon>Bacteria</taxon>
        <taxon>Pseudomonadati</taxon>
        <taxon>Pseudomonadota</taxon>
        <taxon>Gammaproteobacteria</taxon>
        <taxon>Methylococcales</taxon>
        <taxon>Methylococcaceae</taxon>
        <taxon>Methylomonas</taxon>
    </lineage>
</organism>